<dbReference type="Proteomes" id="UP001177023">
    <property type="component" value="Unassembled WGS sequence"/>
</dbReference>
<proteinExistence type="predicted"/>
<feature type="transmembrane region" description="Helical" evidence="1">
    <location>
        <begin position="21"/>
        <end position="42"/>
    </location>
</feature>
<keyword evidence="3" id="KW-1185">Reference proteome</keyword>
<organism evidence="2 3">
    <name type="scientific">Mesorhabditis spiculigera</name>
    <dbReference type="NCBI Taxonomy" id="96644"/>
    <lineage>
        <taxon>Eukaryota</taxon>
        <taxon>Metazoa</taxon>
        <taxon>Ecdysozoa</taxon>
        <taxon>Nematoda</taxon>
        <taxon>Chromadorea</taxon>
        <taxon>Rhabditida</taxon>
        <taxon>Rhabditina</taxon>
        <taxon>Rhabditomorpha</taxon>
        <taxon>Rhabditoidea</taxon>
        <taxon>Rhabditidae</taxon>
        <taxon>Mesorhabditinae</taxon>
        <taxon>Mesorhabditis</taxon>
    </lineage>
</organism>
<evidence type="ECO:0000256" key="1">
    <source>
        <dbReference type="SAM" id="Phobius"/>
    </source>
</evidence>
<feature type="non-terminal residue" evidence="2">
    <location>
        <position position="75"/>
    </location>
</feature>
<name>A0AA36CKW7_9BILA</name>
<accession>A0AA36CKW7</accession>
<dbReference type="AlphaFoldDB" id="A0AA36CKW7"/>
<gene>
    <name evidence="2" type="ORF">MSPICULIGERA_LOCUS9140</name>
</gene>
<keyword evidence="1" id="KW-0472">Membrane</keyword>
<keyword evidence="1" id="KW-1133">Transmembrane helix</keyword>
<dbReference type="EMBL" id="CATQJA010002449">
    <property type="protein sequence ID" value="CAJ0570703.1"/>
    <property type="molecule type" value="Genomic_DNA"/>
</dbReference>
<protein>
    <submittedName>
        <fullName evidence="2">Uncharacterized protein</fullName>
    </submittedName>
</protein>
<evidence type="ECO:0000313" key="2">
    <source>
        <dbReference type="EMBL" id="CAJ0570703.1"/>
    </source>
</evidence>
<reference evidence="2" key="1">
    <citation type="submission" date="2023-06" db="EMBL/GenBank/DDBJ databases">
        <authorList>
            <person name="Delattre M."/>
        </authorList>
    </citation>
    <scope>NUCLEOTIDE SEQUENCE</scope>
    <source>
        <strain evidence="2">AF72</strain>
    </source>
</reference>
<keyword evidence="1" id="KW-0812">Transmembrane</keyword>
<sequence>MDERGDRHRERLVSRGIGREVYVHFVEVYWAVLGLVEVYWAVLGLVEYQKGIVFGQEIHYDLFFSFYFRNFGYWH</sequence>
<evidence type="ECO:0000313" key="3">
    <source>
        <dbReference type="Proteomes" id="UP001177023"/>
    </source>
</evidence>
<comment type="caution">
    <text evidence="2">The sequence shown here is derived from an EMBL/GenBank/DDBJ whole genome shotgun (WGS) entry which is preliminary data.</text>
</comment>